<evidence type="ECO:0000313" key="2">
    <source>
        <dbReference type="EMBL" id="ACZ43540.1"/>
    </source>
</evidence>
<dbReference type="STRING" id="525904.Tter_2652"/>
<reference evidence="3" key="1">
    <citation type="journal article" date="2010" name="Stand. Genomic Sci.">
        <title>Complete genome sequence of 'Thermobaculum terrenum' type strain (YNP1).</title>
        <authorList>
            <person name="Kiss H."/>
            <person name="Cleland D."/>
            <person name="Lapidus A."/>
            <person name="Lucas S."/>
            <person name="Glavina Del Rio T."/>
            <person name="Nolan M."/>
            <person name="Tice H."/>
            <person name="Han C."/>
            <person name="Goodwin L."/>
            <person name="Pitluck S."/>
            <person name="Liolios K."/>
            <person name="Ivanova N."/>
            <person name="Mavromatis K."/>
            <person name="Ovchinnikova G."/>
            <person name="Pati A."/>
            <person name="Chen A."/>
            <person name="Palaniappan K."/>
            <person name="Land M."/>
            <person name="Hauser L."/>
            <person name="Chang Y."/>
            <person name="Jeffries C."/>
            <person name="Lu M."/>
            <person name="Brettin T."/>
            <person name="Detter J."/>
            <person name="Goker M."/>
            <person name="Tindall B."/>
            <person name="Beck B."/>
            <person name="McDermott T."/>
            <person name="Woyke T."/>
            <person name="Bristow J."/>
            <person name="Eisen J."/>
            <person name="Markowitz V."/>
            <person name="Hugenholtz P."/>
            <person name="Kyrpides N."/>
            <person name="Klenk H."/>
            <person name="Cheng J."/>
        </authorList>
    </citation>
    <scope>NUCLEOTIDE SEQUENCE [LARGE SCALE GENOMIC DNA]</scope>
    <source>
        <strain evidence="3">ATCC BAA-798 / YNP1</strain>
    </source>
</reference>
<dbReference type="HOGENOM" id="CLU_538533_0_0_0"/>
<dbReference type="AlphaFoldDB" id="D1CIG9"/>
<accession>D1CIG9</accession>
<keyword evidence="3" id="KW-1185">Reference proteome</keyword>
<organism evidence="2 3">
    <name type="scientific">Thermobaculum terrenum (strain ATCC BAA-798 / CCMEE 7001 / YNP1)</name>
    <dbReference type="NCBI Taxonomy" id="525904"/>
    <lineage>
        <taxon>Bacteria</taxon>
        <taxon>Bacillati</taxon>
        <taxon>Chloroflexota</taxon>
        <taxon>Chloroflexia</taxon>
        <taxon>Candidatus Thermobaculales</taxon>
        <taxon>Candidatus Thermobaculaceae</taxon>
        <taxon>Thermobaculum</taxon>
    </lineage>
</organism>
<sequence>MIARLTDVNRVYELAGQARIHRYRIAYQPLRDYARSLRRLMRAVGDQYDSLAWREFVRRARGYYHRCLALPLPFHHEALGGRATLAALQEAFESPEIRYSTPADMALEVIQHLEDLVARRDNPLLEKILEIAEREQGDIALVTSETKMQDSIAEELRRYQQTSEIRVVSPERLRDPTAFDVLCVLGTASWYELREQDYIFTAPRAREIHLLRYTFQRDSWEEDRSFTRLSRGSREKPQLLPDEPQEEYVEIEPELPSRSVVEIARRSGTDERYEQEVPAFAVYLEGERATLLEDDDNARVFIIDPREEGDERVQRIPSTSVEPGTFLLLRIDSKERDYILPVANELLGSDAEVLRQAQRRWKEKLRERIKVYGHTWVAERIKESGCEISTPTNVRNWASERFIRHNDKQHFVSVMRYLGFGPEADELWEMMTRIRHAHQEAGHKLRKMLLQHVASMDLSALLDKGYMEFNLPEYQDFRMGAFRVIEVDRRSEEVPEAQIGRLIDLE</sequence>
<dbReference type="eggNOG" id="ENOG5033GGT">
    <property type="taxonomic scope" value="Bacteria"/>
</dbReference>
<evidence type="ECO:0000313" key="3">
    <source>
        <dbReference type="Proteomes" id="UP000000323"/>
    </source>
</evidence>
<feature type="compositionally biased region" description="Basic and acidic residues" evidence="1">
    <location>
        <begin position="226"/>
        <end position="237"/>
    </location>
</feature>
<proteinExistence type="predicted"/>
<evidence type="ECO:0000256" key="1">
    <source>
        <dbReference type="SAM" id="MobiDB-lite"/>
    </source>
</evidence>
<feature type="region of interest" description="Disordered" evidence="1">
    <location>
        <begin position="226"/>
        <end position="245"/>
    </location>
</feature>
<protein>
    <submittedName>
        <fullName evidence="2">Uncharacterized protein</fullName>
    </submittedName>
</protein>
<gene>
    <name evidence="2" type="ordered locus">Tter_2652</name>
</gene>
<dbReference type="Proteomes" id="UP000000323">
    <property type="component" value="Chromosome 2"/>
</dbReference>
<dbReference type="RefSeq" id="WP_012876571.1">
    <property type="nucleotide sequence ID" value="NC_013526.1"/>
</dbReference>
<name>D1CIG9_THET1</name>
<dbReference type="KEGG" id="ttr:Tter_2652"/>
<dbReference type="EMBL" id="CP001826">
    <property type="protein sequence ID" value="ACZ43540.1"/>
    <property type="molecule type" value="Genomic_DNA"/>
</dbReference>
<dbReference type="OrthoDB" id="2987980at2"/>